<name>A0AAD4NJS1_9BILA</name>
<evidence type="ECO:0000256" key="8">
    <source>
        <dbReference type="ARBA" id="ARBA00035363"/>
    </source>
</evidence>
<dbReference type="PANTHER" id="PTHR13231:SF3">
    <property type="entry name" value="SMALL RIBOSOMAL SUBUNIT PROTEIN MS31"/>
    <property type="match status" value="1"/>
</dbReference>
<accession>A0AAD4NJS1</accession>
<keyword evidence="3" id="KW-0809">Transit peptide</keyword>
<comment type="subcellular location">
    <subcellularLocation>
        <location evidence="1">Mitochondrion</location>
    </subcellularLocation>
</comment>
<evidence type="ECO:0000256" key="4">
    <source>
        <dbReference type="ARBA" id="ARBA00022980"/>
    </source>
</evidence>
<evidence type="ECO:0000256" key="1">
    <source>
        <dbReference type="ARBA" id="ARBA00004173"/>
    </source>
</evidence>
<evidence type="ECO:0000256" key="7">
    <source>
        <dbReference type="ARBA" id="ARBA00035133"/>
    </source>
</evidence>
<protein>
    <recommendedName>
        <fullName evidence="7">Small ribosomal subunit protein mS31</fullName>
    </recommendedName>
    <alternativeName>
        <fullName evidence="8">28S ribosomal protein S31, mitochondrial</fullName>
    </alternativeName>
</protein>
<keyword evidence="6" id="KW-0687">Ribonucleoprotein</keyword>
<comment type="caution">
    <text evidence="9">The sequence shown here is derived from an EMBL/GenBank/DDBJ whole genome shotgun (WGS) entry which is preliminary data.</text>
</comment>
<dbReference type="Pfam" id="PF15433">
    <property type="entry name" value="MRP-S31"/>
    <property type="match status" value="1"/>
</dbReference>
<evidence type="ECO:0000313" key="10">
    <source>
        <dbReference type="Proteomes" id="UP001201812"/>
    </source>
</evidence>
<reference evidence="9" key="1">
    <citation type="submission" date="2022-01" db="EMBL/GenBank/DDBJ databases">
        <title>Genome Sequence Resource for Two Populations of Ditylenchus destructor, the Migratory Endoparasitic Phytonematode.</title>
        <authorList>
            <person name="Zhang H."/>
            <person name="Lin R."/>
            <person name="Xie B."/>
        </authorList>
    </citation>
    <scope>NUCLEOTIDE SEQUENCE</scope>
    <source>
        <strain evidence="9">BazhouSP</strain>
    </source>
</reference>
<dbReference type="AlphaFoldDB" id="A0AAD4NJS1"/>
<dbReference type="Proteomes" id="UP001201812">
    <property type="component" value="Unassembled WGS sequence"/>
</dbReference>
<comment type="similarity">
    <text evidence="2">Belongs to the mitochondrion-specific ribosomal protein mS31 family.</text>
</comment>
<evidence type="ECO:0000313" key="9">
    <source>
        <dbReference type="EMBL" id="KAI1729496.1"/>
    </source>
</evidence>
<evidence type="ECO:0000256" key="6">
    <source>
        <dbReference type="ARBA" id="ARBA00023274"/>
    </source>
</evidence>
<sequence>MKGAIQQNFIRAAIKAGQSIANGSQQKGKRISSSLLQRLESLKTKPQPVLKQVLEEFLPRPKDSPRSVRYERDVIPNNECQELDPLPGGITNVITRSTFRTQTFASRSVSSHVRRVINYKGQITHIRSGYEVEPNYDTFPPFFESAEKYLEEAKANGTLIFGDQSKLREHNLPIWRELDGEVHEQAKLGLGPRNGFEEQIRWTKEGKTWQYPITNEGVHMPSEERVGFVDHVLLDRYWAEHRVPKNTAVEQFMELVLVGLSKNPHMTIQKKQRHINWFANFFKTEMQGRYRDVLSAQKNRKSIASS</sequence>
<dbReference type="PANTHER" id="PTHR13231">
    <property type="entry name" value="MITOCHONDRIAL RIBOSOMAL PROTEIN S31"/>
    <property type="match status" value="1"/>
</dbReference>
<evidence type="ECO:0000256" key="3">
    <source>
        <dbReference type="ARBA" id="ARBA00022946"/>
    </source>
</evidence>
<keyword evidence="5" id="KW-0496">Mitochondrion</keyword>
<organism evidence="9 10">
    <name type="scientific">Ditylenchus destructor</name>
    <dbReference type="NCBI Taxonomy" id="166010"/>
    <lineage>
        <taxon>Eukaryota</taxon>
        <taxon>Metazoa</taxon>
        <taxon>Ecdysozoa</taxon>
        <taxon>Nematoda</taxon>
        <taxon>Chromadorea</taxon>
        <taxon>Rhabditida</taxon>
        <taxon>Tylenchina</taxon>
        <taxon>Tylenchomorpha</taxon>
        <taxon>Sphaerularioidea</taxon>
        <taxon>Anguinidae</taxon>
        <taxon>Anguininae</taxon>
        <taxon>Ditylenchus</taxon>
    </lineage>
</organism>
<dbReference type="InterPro" id="IPR026299">
    <property type="entry name" value="MRP-S31"/>
</dbReference>
<dbReference type="GO" id="GO:0005763">
    <property type="term" value="C:mitochondrial small ribosomal subunit"/>
    <property type="evidence" value="ECO:0007669"/>
    <property type="project" value="InterPro"/>
</dbReference>
<keyword evidence="10" id="KW-1185">Reference proteome</keyword>
<gene>
    <name evidence="9" type="ORF">DdX_01738</name>
</gene>
<keyword evidence="4 9" id="KW-0689">Ribosomal protein</keyword>
<proteinExistence type="inferred from homology"/>
<evidence type="ECO:0000256" key="5">
    <source>
        <dbReference type="ARBA" id="ARBA00023128"/>
    </source>
</evidence>
<dbReference type="EMBL" id="JAKKPZ010000001">
    <property type="protein sequence ID" value="KAI1729496.1"/>
    <property type="molecule type" value="Genomic_DNA"/>
</dbReference>
<evidence type="ECO:0000256" key="2">
    <source>
        <dbReference type="ARBA" id="ARBA00011057"/>
    </source>
</evidence>
<dbReference type="GO" id="GO:0003735">
    <property type="term" value="F:structural constituent of ribosome"/>
    <property type="evidence" value="ECO:0007669"/>
    <property type="project" value="InterPro"/>
</dbReference>